<dbReference type="Pfam" id="PF03901">
    <property type="entry name" value="Glyco_transf_22"/>
    <property type="match status" value="1"/>
</dbReference>
<keyword evidence="14" id="KW-1185">Reference proteome</keyword>
<evidence type="ECO:0000256" key="9">
    <source>
        <dbReference type="ARBA" id="ARBA00023136"/>
    </source>
</evidence>
<keyword evidence="7 12" id="KW-0256">Endoplasmic reticulum</keyword>
<sequence length="562" mass="63088">MKSVVLASGLLSVALFATAVFFLCLAPYTKVEESFNLHAIYDVLTFGIDDLDQYDHKEFPGVVKRTFIGALTLATSVALLPASIIRRFGSLVALIGNEDYAQAYDITRLDSQFTARLLLCLFNCFGLHYLKSQIIASCNKRSRTVGLWFALLQFTQFHIVFYSSRTLPNFIALPLVNIALGSFINGDIPRSLCLLFFVGIIFRLEILLFAGVLSIVTFIRRQIDLRTLLVVGLLGTVGGGITSYEVDSFFWGESTLPELDSFLFNLIHGKSKEWGTEPFYAYFTKYLPRIFLIPLVPLLCAPGFTKDLVNYHVGTMQTISISSIVFVAIMSLQPHKEWRFIIYAVPGITMAASTTIARLTESKYTHMVYKIVLVGACLVNFILSFFSAYVSSFNYPGGEALTRLNLKLYSENNDGMIKPIIVHTSVSTCMEGASLFNSFKDETYQISYDKTEDPETLSSIWDTFDYIITEVDIDSVSSPADMPVEAGCQWLKIDAIDGLKGIDKEVIIRLVKNPQKFLINARSAIEKLNWVFFRDTLNSFIDREPSIFVYEKSCQATAFAKK</sequence>
<dbReference type="OrthoDB" id="19039at2759"/>
<evidence type="ECO:0000256" key="5">
    <source>
        <dbReference type="ARBA" id="ARBA00022679"/>
    </source>
</evidence>
<proteinExistence type="inferred from homology"/>
<dbReference type="PANTHER" id="PTHR22760">
    <property type="entry name" value="GLYCOSYLTRANSFERASE"/>
    <property type="match status" value="1"/>
</dbReference>
<dbReference type="EC" id="2.4.1.-" evidence="12"/>
<evidence type="ECO:0000256" key="7">
    <source>
        <dbReference type="ARBA" id="ARBA00022824"/>
    </source>
</evidence>
<evidence type="ECO:0000256" key="3">
    <source>
        <dbReference type="ARBA" id="ARBA00007063"/>
    </source>
</evidence>
<feature type="transmembrane region" description="Helical" evidence="12">
    <location>
        <begin position="170"/>
        <end position="188"/>
    </location>
</feature>
<feature type="transmembrane region" description="Helical" evidence="12">
    <location>
        <begin position="311"/>
        <end position="332"/>
    </location>
</feature>
<feature type="transmembrane region" description="Helical" evidence="12">
    <location>
        <begin position="145"/>
        <end position="163"/>
    </location>
</feature>
<keyword evidence="4 12" id="KW-0328">Glycosyltransferase</keyword>
<comment type="pathway">
    <text evidence="2">Protein modification; protein glycosylation.</text>
</comment>
<dbReference type="AlphaFoldDB" id="A0A448YRJ2"/>
<keyword evidence="8 12" id="KW-1133">Transmembrane helix</keyword>
<evidence type="ECO:0000256" key="12">
    <source>
        <dbReference type="RuleBase" id="RU363075"/>
    </source>
</evidence>
<feature type="transmembrane region" description="Helical" evidence="12">
    <location>
        <begin position="338"/>
        <end position="359"/>
    </location>
</feature>
<reference evidence="13 14" key="1">
    <citation type="submission" date="2018-12" db="EMBL/GenBank/DDBJ databases">
        <authorList>
            <person name="Tiukova I."/>
            <person name="Dainat J."/>
        </authorList>
    </citation>
    <scope>NUCLEOTIDE SEQUENCE [LARGE SCALE GENOMIC DNA]</scope>
</reference>
<feature type="transmembrane region" description="Helical" evidence="12">
    <location>
        <begin position="286"/>
        <end position="304"/>
    </location>
</feature>
<dbReference type="FunCoup" id="A0A448YRJ2">
    <property type="interactions" value="403"/>
</dbReference>
<name>A0A448YRJ2_BRENA</name>
<evidence type="ECO:0000256" key="8">
    <source>
        <dbReference type="ARBA" id="ARBA00022989"/>
    </source>
</evidence>
<dbReference type="InterPro" id="IPR005599">
    <property type="entry name" value="GPI_mannosylTrfase"/>
</dbReference>
<dbReference type="InParanoid" id="A0A448YRJ2"/>
<feature type="transmembrane region" description="Helical" evidence="12">
    <location>
        <begin position="113"/>
        <end position="130"/>
    </location>
</feature>
<dbReference type="GO" id="GO:0052917">
    <property type="term" value="F:dol-P-Man:Man(7)GlcNAc(2)-PP-Dol alpha-1,6-mannosyltransferase activity"/>
    <property type="evidence" value="ECO:0007669"/>
    <property type="project" value="UniProtKB-EC"/>
</dbReference>
<keyword evidence="9 12" id="KW-0472">Membrane</keyword>
<dbReference type="GO" id="GO:0006487">
    <property type="term" value="P:protein N-linked glycosylation"/>
    <property type="evidence" value="ECO:0007669"/>
    <property type="project" value="TreeGrafter"/>
</dbReference>
<evidence type="ECO:0000256" key="11">
    <source>
        <dbReference type="ARBA" id="ARBA00048899"/>
    </source>
</evidence>
<evidence type="ECO:0000256" key="1">
    <source>
        <dbReference type="ARBA" id="ARBA00004477"/>
    </source>
</evidence>
<feature type="transmembrane region" description="Helical" evidence="12">
    <location>
        <begin position="194"/>
        <end position="218"/>
    </location>
</feature>
<evidence type="ECO:0000313" key="13">
    <source>
        <dbReference type="EMBL" id="VEU23529.1"/>
    </source>
</evidence>
<evidence type="ECO:0000256" key="10">
    <source>
        <dbReference type="ARBA" id="ARBA00044721"/>
    </source>
</evidence>
<gene>
    <name evidence="13" type="ORF">BRENAR_LOCUS4259</name>
</gene>
<keyword evidence="6 12" id="KW-0812">Transmembrane</keyword>
<dbReference type="EMBL" id="CAACVR010000045">
    <property type="protein sequence ID" value="VEU23529.1"/>
    <property type="molecule type" value="Genomic_DNA"/>
</dbReference>
<feature type="transmembrane region" description="Helical" evidence="12">
    <location>
        <begin position="371"/>
        <end position="390"/>
    </location>
</feature>
<evidence type="ECO:0000256" key="4">
    <source>
        <dbReference type="ARBA" id="ARBA00022676"/>
    </source>
</evidence>
<comment type="subcellular location">
    <subcellularLocation>
        <location evidence="1 12">Endoplasmic reticulum membrane</location>
        <topology evidence="1 12">Multi-pass membrane protein</topology>
    </subcellularLocation>
</comment>
<evidence type="ECO:0000313" key="14">
    <source>
        <dbReference type="Proteomes" id="UP000290900"/>
    </source>
</evidence>
<feature type="transmembrane region" description="Helical" evidence="12">
    <location>
        <begin position="225"/>
        <end position="244"/>
    </location>
</feature>
<dbReference type="GO" id="GO:0005789">
    <property type="term" value="C:endoplasmic reticulum membrane"/>
    <property type="evidence" value="ECO:0007669"/>
    <property type="project" value="UniProtKB-SubCell"/>
</dbReference>
<evidence type="ECO:0000256" key="2">
    <source>
        <dbReference type="ARBA" id="ARBA00004922"/>
    </source>
</evidence>
<accession>A0A448YRJ2</accession>
<comment type="similarity">
    <text evidence="3 12">Belongs to the glycosyltransferase 22 family.</text>
</comment>
<keyword evidence="5" id="KW-0808">Transferase</keyword>
<dbReference type="Proteomes" id="UP000290900">
    <property type="component" value="Unassembled WGS sequence"/>
</dbReference>
<evidence type="ECO:0000256" key="6">
    <source>
        <dbReference type="ARBA" id="ARBA00022692"/>
    </source>
</evidence>
<dbReference type="STRING" id="13370.A0A448YRJ2"/>
<organism evidence="13 14">
    <name type="scientific">Brettanomyces naardenensis</name>
    <name type="common">Yeast</name>
    <dbReference type="NCBI Taxonomy" id="13370"/>
    <lineage>
        <taxon>Eukaryota</taxon>
        <taxon>Fungi</taxon>
        <taxon>Dikarya</taxon>
        <taxon>Ascomycota</taxon>
        <taxon>Saccharomycotina</taxon>
        <taxon>Pichiomycetes</taxon>
        <taxon>Pichiales</taxon>
        <taxon>Pichiaceae</taxon>
        <taxon>Brettanomyces</taxon>
    </lineage>
</organism>
<dbReference type="PANTHER" id="PTHR22760:SF1">
    <property type="entry name" value="DOL-P-MAN:MAN(7)GLCNAC(2)-PP-DOL ALPHA-1,6-MANNOSYLTRANSFERASE"/>
    <property type="match status" value="1"/>
</dbReference>
<feature type="transmembrane region" description="Helical" evidence="12">
    <location>
        <begin position="67"/>
        <end position="85"/>
    </location>
</feature>
<protein>
    <recommendedName>
        <fullName evidence="12">Mannosyltransferase</fullName>
        <ecNumber evidence="12">2.4.1.-</ecNumber>
    </recommendedName>
</protein>
<comment type="catalytic activity">
    <reaction evidence="11">
        <text>an alpha-D-Man-(1-&gt;2)-alpha-D-Man-(1-&gt;2)-alpha-D-Man-(1-&gt;3)-[alpha-D-Man-(1-&gt;2)-alpha-D-Man-(1-&gt;3)-alpha-D-Man-(1-&gt;6)]-beta-D-Man-(1-&gt;4)-beta-D-GlcNAc-(1-&gt;4)-alpha-D-GlcNAc-diphospho-di-trans,poly-cis-dolichol + a di-trans,poly-cis-dolichyl beta-D-mannosyl phosphate = an alpha-D-Man-(1-&gt;2)-alpha-D-Man-(1-&gt;2)-alpha-D-Man-(1-&gt;3)-[alpha-D-Man-(1-&gt;2)-alpha-D-Man-(1-&gt;3)-[alpha-D-Man-(1-&gt;6)]-alpha-D-Man-(1-&gt;6)]-beta-D-Man-(1-&gt;4)-beta-D-GlcNAc-(1-&gt;4)-alpha-D-GlcNAc-diphospho-di-trans,poly-cis-dolichol + a di-trans,poly-cis-dolichyl phosphate + H(+)</text>
        <dbReference type="Rhea" id="RHEA:29535"/>
        <dbReference type="Rhea" id="RHEA-COMP:19498"/>
        <dbReference type="Rhea" id="RHEA-COMP:19501"/>
        <dbReference type="Rhea" id="RHEA-COMP:19518"/>
        <dbReference type="Rhea" id="RHEA-COMP:19519"/>
        <dbReference type="ChEBI" id="CHEBI:15378"/>
        <dbReference type="ChEBI" id="CHEBI:57683"/>
        <dbReference type="ChEBI" id="CHEBI:58211"/>
        <dbReference type="ChEBI" id="CHEBI:132517"/>
        <dbReference type="ChEBI" id="CHEBI:132519"/>
        <dbReference type="EC" id="2.4.1.260"/>
    </reaction>
    <physiologicalReaction direction="left-to-right" evidence="11">
        <dbReference type="Rhea" id="RHEA:29536"/>
    </physiologicalReaction>
</comment>
<comment type="function">
    <text evidence="10">Mannosyltransferase that operates in the biosynthetic pathway of dolichol-linked oligosaccharides, the glycan precursors employed in protein asparagine (N)-glycosylation. The assembly of dolichol-linked oligosaccharides begins on the cytosolic side of the endoplasmic reticulum membrane and finishes in its lumen. The sequential addition of sugars to dolichol pyrophosphate produces dolichol-linked oligosaccharides containing fourteen sugars, including two GlcNAcs, nine mannoses and three glucoses. Once assembled, the oligosaccharide is transferred from the lipid to nascent proteins by oligosaccharyltransferases. In the lumen of the endoplasmic reticulum, adds the eighth mannose residue in an alpha-1,6 linkage onto Man(7)GlcNAc(2)-PP-dolichol to produce Man(8)GlcNAc(2)-PP-dolichol.</text>
</comment>
<dbReference type="UniPathway" id="UPA00378"/>